<evidence type="ECO:0000313" key="10">
    <source>
        <dbReference type="EMBL" id="VFR33690.1"/>
    </source>
</evidence>
<evidence type="ECO:0000259" key="9">
    <source>
        <dbReference type="PROSITE" id="PS51935"/>
    </source>
</evidence>
<dbReference type="Pfam" id="PF14464">
    <property type="entry name" value="Prok-JAB"/>
    <property type="match status" value="1"/>
</dbReference>
<evidence type="ECO:0000256" key="4">
    <source>
        <dbReference type="ARBA" id="ARBA00022801"/>
    </source>
</evidence>
<dbReference type="GO" id="GO:0008270">
    <property type="term" value="F:zinc ion binding"/>
    <property type="evidence" value="ECO:0007669"/>
    <property type="project" value="TreeGrafter"/>
</dbReference>
<dbReference type="InterPro" id="IPR037518">
    <property type="entry name" value="MPN"/>
</dbReference>
<dbReference type="AlphaFoldDB" id="A0A484QAP0"/>
<dbReference type="Pfam" id="PF00877">
    <property type="entry name" value="NLPC_P60"/>
    <property type="match status" value="1"/>
</dbReference>
<keyword evidence="4" id="KW-0378">Hydrolase</keyword>
<evidence type="ECO:0000256" key="2">
    <source>
        <dbReference type="ARBA" id="ARBA00022670"/>
    </source>
</evidence>
<comment type="similarity">
    <text evidence="1">Belongs to the peptidase C40 family.</text>
</comment>
<dbReference type="InterPro" id="IPR038765">
    <property type="entry name" value="Papain-like_cys_pep_sf"/>
</dbReference>
<keyword evidence="7" id="KW-0482">Metalloprotease</keyword>
<dbReference type="PANTHER" id="PTHR34858">
    <property type="entry name" value="CYSO-CYSTEINE PEPTIDASE"/>
    <property type="match status" value="1"/>
</dbReference>
<dbReference type="InterPro" id="IPR000555">
    <property type="entry name" value="JAMM/MPN+_dom"/>
</dbReference>
<dbReference type="InterPro" id="IPR000064">
    <property type="entry name" value="NLP_P60_dom"/>
</dbReference>
<dbReference type="InterPro" id="IPR051929">
    <property type="entry name" value="VirAsm_ModProt"/>
</dbReference>
<accession>A0A484QAP0</accession>
<evidence type="ECO:0000256" key="7">
    <source>
        <dbReference type="ARBA" id="ARBA00023049"/>
    </source>
</evidence>
<keyword evidence="3" id="KW-0479">Metal-binding</keyword>
<keyword evidence="2" id="KW-0645">Protease</keyword>
<keyword evidence="5" id="KW-0788">Thiol protease</keyword>
<dbReference type="SUPFAM" id="SSF54001">
    <property type="entry name" value="Cysteine proteinases"/>
    <property type="match status" value="1"/>
</dbReference>
<dbReference type="EMBL" id="CAADHY010000032">
    <property type="protein sequence ID" value="VFR33690.1"/>
    <property type="molecule type" value="Genomic_DNA"/>
</dbReference>
<evidence type="ECO:0000256" key="5">
    <source>
        <dbReference type="ARBA" id="ARBA00022807"/>
    </source>
</evidence>
<dbReference type="InterPro" id="IPR028090">
    <property type="entry name" value="JAB_dom_prok"/>
</dbReference>
<dbReference type="GO" id="GO:0006508">
    <property type="term" value="P:proteolysis"/>
    <property type="evidence" value="ECO:0007669"/>
    <property type="project" value="UniProtKB-KW"/>
</dbReference>
<dbReference type="GO" id="GO:0008234">
    <property type="term" value="F:cysteine-type peptidase activity"/>
    <property type="evidence" value="ECO:0007669"/>
    <property type="project" value="UniProtKB-KW"/>
</dbReference>
<evidence type="ECO:0000256" key="3">
    <source>
        <dbReference type="ARBA" id="ARBA00022723"/>
    </source>
</evidence>
<dbReference type="SUPFAM" id="SSF102712">
    <property type="entry name" value="JAB1/MPN domain"/>
    <property type="match status" value="1"/>
</dbReference>
<dbReference type="PROSITE" id="PS50249">
    <property type="entry name" value="MPN"/>
    <property type="match status" value="1"/>
</dbReference>
<dbReference type="SMART" id="SM00232">
    <property type="entry name" value="JAB_MPN"/>
    <property type="match status" value="1"/>
</dbReference>
<dbReference type="Gene3D" id="3.40.140.10">
    <property type="entry name" value="Cytidine Deaminase, domain 2"/>
    <property type="match status" value="1"/>
</dbReference>
<evidence type="ECO:0000256" key="1">
    <source>
        <dbReference type="ARBA" id="ARBA00007074"/>
    </source>
</evidence>
<protein>
    <submittedName>
        <fullName evidence="10">Phage tail assembly protein</fullName>
    </submittedName>
</protein>
<sequence length="265" mass="29914">MRVAMRKSTLAAMRMHAERDYPRECCGLVVSTVEGGETYVPCRNAATDGDQFVLPAQDYAAAEDLGRVVAVVHSHPDAAATPSEADRVACEFSGLRWLIVSVRPNAQGTPKAQDIQAFAPEGYQAPLLGRAFHHGVLDCYTLVRDWYARERGIDLPDFVREDGWWEGERELYLDNFAHAGFRPLFDDEVLRAGDVILMQVHSRRTNHAGIYLGGEPLRERPDLHPMPDAMVHHLYGRLAERVVYGGYWRDATRRVLRHRDCESSI</sequence>
<gene>
    <name evidence="10" type="ORF">AMP9_2941</name>
</gene>
<dbReference type="CDD" id="cd08073">
    <property type="entry name" value="MPN_NLPC_P60"/>
    <property type="match status" value="1"/>
</dbReference>
<feature type="domain" description="MPN" evidence="8">
    <location>
        <begin position="3"/>
        <end position="124"/>
    </location>
</feature>
<feature type="domain" description="NlpC/P60" evidence="9">
    <location>
        <begin position="108"/>
        <end position="259"/>
    </location>
</feature>
<reference evidence="10" key="1">
    <citation type="submission" date="2019-03" db="EMBL/GenBank/DDBJ databases">
        <authorList>
            <person name="Danneels B."/>
        </authorList>
    </citation>
    <scope>NUCLEOTIDE SEQUENCE</scope>
</reference>
<name>A0A484QAP0_9ZZZZ</name>
<dbReference type="PROSITE" id="PS51935">
    <property type="entry name" value="NLPC_P60"/>
    <property type="match status" value="1"/>
</dbReference>
<evidence type="ECO:0000259" key="8">
    <source>
        <dbReference type="PROSITE" id="PS50249"/>
    </source>
</evidence>
<dbReference type="PANTHER" id="PTHR34858:SF1">
    <property type="entry name" value="CYSO-CYSTEINE PEPTIDASE"/>
    <property type="match status" value="1"/>
</dbReference>
<proteinExistence type="inferred from homology"/>
<keyword evidence="6" id="KW-0862">Zinc</keyword>
<dbReference type="Gene3D" id="3.90.1720.10">
    <property type="entry name" value="endopeptidase domain like (from Nostoc punctiforme)"/>
    <property type="match status" value="1"/>
</dbReference>
<organism evidence="10">
    <name type="scientific">plant metagenome</name>
    <dbReference type="NCBI Taxonomy" id="1297885"/>
    <lineage>
        <taxon>unclassified sequences</taxon>
        <taxon>metagenomes</taxon>
        <taxon>organismal metagenomes</taxon>
    </lineage>
</organism>
<evidence type="ECO:0000256" key="6">
    <source>
        <dbReference type="ARBA" id="ARBA00022833"/>
    </source>
</evidence>
<dbReference type="GO" id="GO:0008235">
    <property type="term" value="F:metalloexopeptidase activity"/>
    <property type="evidence" value="ECO:0007669"/>
    <property type="project" value="TreeGrafter"/>
</dbReference>